<keyword evidence="1" id="KW-0812">Transmembrane</keyword>
<dbReference type="AlphaFoldDB" id="A0A7G9W5D5"/>
<name>A0A7G9W5D5_ALKCA</name>
<dbReference type="KEGG" id="acae:HYG86_03495"/>
<keyword evidence="1" id="KW-0472">Membrane</keyword>
<organism evidence="2 3">
    <name type="scientific">Alkalicella caledoniensis</name>
    <dbReference type="NCBI Taxonomy" id="2731377"/>
    <lineage>
        <taxon>Bacteria</taxon>
        <taxon>Bacillati</taxon>
        <taxon>Bacillota</taxon>
        <taxon>Clostridia</taxon>
        <taxon>Eubacteriales</taxon>
        <taxon>Proteinivoracaceae</taxon>
        <taxon>Alkalicella</taxon>
    </lineage>
</organism>
<accession>A0A7G9W5D5</accession>
<proteinExistence type="predicted"/>
<evidence type="ECO:0000256" key="1">
    <source>
        <dbReference type="SAM" id="Phobius"/>
    </source>
</evidence>
<keyword evidence="1" id="KW-1133">Transmembrane helix</keyword>
<dbReference type="Pfam" id="PF22564">
    <property type="entry name" value="HAAS"/>
    <property type="match status" value="1"/>
</dbReference>
<reference evidence="2 3" key="1">
    <citation type="submission" date="2020-07" db="EMBL/GenBank/DDBJ databases">
        <title>Alkalicella. sp. LB2 genome.</title>
        <authorList>
            <person name="Postec A."/>
            <person name="Quemeneur M."/>
        </authorList>
    </citation>
    <scope>NUCLEOTIDE SEQUENCE [LARGE SCALE GENOMIC DNA]</scope>
    <source>
        <strain evidence="2 3">LB2</strain>
    </source>
</reference>
<dbReference type="Proteomes" id="UP000516160">
    <property type="component" value="Chromosome"/>
</dbReference>
<feature type="transmembrane region" description="Helical" evidence="1">
    <location>
        <begin position="150"/>
        <end position="171"/>
    </location>
</feature>
<dbReference type="EMBL" id="CP058559">
    <property type="protein sequence ID" value="QNO13897.1"/>
    <property type="molecule type" value="Genomic_DNA"/>
</dbReference>
<evidence type="ECO:0000313" key="2">
    <source>
        <dbReference type="EMBL" id="QNO13897.1"/>
    </source>
</evidence>
<keyword evidence="3" id="KW-1185">Reference proteome</keyword>
<dbReference type="RefSeq" id="WP_213167561.1">
    <property type="nucleotide sequence ID" value="NZ_CP058559.1"/>
</dbReference>
<gene>
    <name evidence="2" type="ORF">HYG86_03495</name>
</gene>
<feature type="transmembrane region" description="Helical" evidence="1">
    <location>
        <begin position="82"/>
        <end position="111"/>
    </location>
</feature>
<evidence type="ECO:0000313" key="3">
    <source>
        <dbReference type="Proteomes" id="UP000516160"/>
    </source>
</evidence>
<feature type="transmembrane region" description="Helical" evidence="1">
    <location>
        <begin position="117"/>
        <end position="143"/>
    </location>
</feature>
<protein>
    <submittedName>
        <fullName evidence="2">DUF1700 domain-containing protein</fullName>
    </submittedName>
</protein>
<sequence length="201" mass="21971">MNKNQFLSRLRDNLRGVDGDSLKEIMYDYEEHFTIGLENGKTEEEISASLGDPEAIAAQYKYENAVKTAETNRRPVNLLKAILAGVGLGFFNLVFVLGIYIGIVASIFAFFVSSIAIAFAGTVLIIQSFLPFTIGLVTVPFILEGLLPKAALFFFGLGTTALGLLMTVIFVKIGQGVYNLTLKYLQANISIIKKAGEFNEV</sequence>